<dbReference type="GO" id="GO:0051260">
    <property type="term" value="P:protein homooligomerization"/>
    <property type="evidence" value="ECO:0007669"/>
    <property type="project" value="InterPro"/>
</dbReference>
<sequence>MSATKIVKLSVGGVRYETTLAILMAEDGSLLASIAKLIEHRQFPANSDGYKLIDRNGTIFSYILDYLRNISLFPGYRFVSPHAGFTLNQLRNTLIFRSNDKLAPSVHIPSGYTVADLCYNCNRTHLPPDRATMNRLRDEAVFFFLPGLLKMIDDHDMNSRKVRLPSLQKYLGREPELRLDQLCREENSALAKISEQIYREKPQVGTLIIADINLPGFDQALLIPPSPTHIGEKVNYVNNHRTFPNSSPTAITKFLVSTAWDTVEKYLLCGDYMLAIDVNIFLLNLKQSFCGTATNYPAKIEVDEETLLKEFLFPLLINIADYFGLQLLKQMAEKDFMTKSLSYIDYGSTGV</sequence>
<organism evidence="2 3">
    <name type="scientific">Plectus sambesii</name>
    <dbReference type="NCBI Taxonomy" id="2011161"/>
    <lineage>
        <taxon>Eukaryota</taxon>
        <taxon>Metazoa</taxon>
        <taxon>Ecdysozoa</taxon>
        <taxon>Nematoda</taxon>
        <taxon>Chromadorea</taxon>
        <taxon>Plectida</taxon>
        <taxon>Plectina</taxon>
        <taxon>Plectoidea</taxon>
        <taxon>Plectidae</taxon>
        <taxon>Plectus</taxon>
    </lineage>
</organism>
<dbReference type="InterPro" id="IPR003131">
    <property type="entry name" value="T1-type_BTB"/>
</dbReference>
<dbReference type="Proteomes" id="UP000887566">
    <property type="component" value="Unplaced"/>
</dbReference>
<dbReference type="InterPro" id="IPR011333">
    <property type="entry name" value="SKP1/BTB/POZ_sf"/>
</dbReference>
<dbReference type="Pfam" id="PF02214">
    <property type="entry name" value="BTB_2"/>
    <property type="match status" value="1"/>
</dbReference>
<dbReference type="PANTHER" id="PTHR14499">
    <property type="entry name" value="POTASSIUM CHANNEL TETRAMERIZATION DOMAIN-CONTAINING"/>
    <property type="match status" value="1"/>
</dbReference>
<dbReference type="PANTHER" id="PTHR14499:SF136">
    <property type="entry name" value="GH08630P"/>
    <property type="match status" value="1"/>
</dbReference>
<accession>A0A914XBG9</accession>
<name>A0A914XBG9_9BILA</name>
<dbReference type="AlphaFoldDB" id="A0A914XBG9"/>
<proteinExistence type="predicted"/>
<protein>
    <submittedName>
        <fullName evidence="3">Potassium channel tetramerisation-type BTB domain-containing protein</fullName>
    </submittedName>
</protein>
<evidence type="ECO:0000313" key="2">
    <source>
        <dbReference type="Proteomes" id="UP000887566"/>
    </source>
</evidence>
<evidence type="ECO:0000259" key="1">
    <source>
        <dbReference type="Pfam" id="PF02214"/>
    </source>
</evidence>
<reference evidence="3" key="1">
    <citation type="submission" date="2022-11" db="UniProtKB">
        <authorList>
            <consortium name="WormBaseParasite"/>
        </authorList>
    </citation>
    <scope>IDENTIFICATION</scope>
</reference>
<keyword evidence="2" id="KW-1185">Reference proteome</keyword>
<feature type="domain" description="Potassium channel tetramerisation-type BTB" evidence="1">
    <location>
        <begin position="7"/>
        <end position="72"/>
    </location>
</feature>
<dbReference type="WBParaSite" id="PSAMB.scaffold7424size7667.g30058.t1">
    <property type="protein sequence ID" value="PSAMB.scaffold7424size7667.g30058.t1"/>
    <property type="gene ID" value="PSAMB.scaffold7424size7667.g30058"/>
</dbReference>
<dbReference type="Gene3D" id="3.30.710.10">
    <property type="entry name" value="Potassium Channel Kv1.1, Chain A"/>
    <property type="match status" value="1"/>
</dbReference>
<evidence type="ECO:0000313" key="3">
    <source>
        <dbReference type="WBParaSite" id="PSAMB.scaffold7424size7667.g30058.t1"/>
    </source>
</evidence>
<dbReference type="SUPFAM" id="SSF54695">
    <property type="entry name" value="POZ domain"/>
    <property type="match status" value="1"/>
</dbReference>